<evidence type="ECO:0000313" key="2">
    <source>
        <dbReference type="EMBL" id="GBM67210.1"/>
    </source>
</evidence>
<sequence length="73" mass="7884">MDDPSFVSSQIAEQSLEKKTPCAPTSTTQGLQKLTYGNTDIDALEMSTETMSPTNICPTSRQKRRSAAAVMSV</sequence>
<protein>
    <submittedName>
        <fullName evidence="2">Uncharacterized protein</fullName>
    </submittedName>
</protein>
<keyword evidence="3" id="KW-1185">Reference proteome</keyword>
<feature type="compositionally biased region" description="Polar residues" evidence="1">
    <location>
        <begin position="49"/>
        <end position="60"/>
    </location>
</feature>
<evidence type="ECO:0000313" key="3">
    <source>
        <dbReference type="Proteomes" id="UP000499080"/>
    </source>
</evidence>
<feature type="region of interest" description="Disordered" evidence="1">
    <location>
        <begin position="1"/>
        <end position="30"/>
    </location>
</feature>
<organism evidence="2 3">
    <name type="scientific">Araneus ventricosus</name>
    <name type="common">Orbweaver spider</name>
    <name type="synonym">Epeira ventricosa</name>
    <dbReference type="NCBI Taxonomy" id="182803"/>
    <lineage>
        <taxon>Eukaryota</taxon>
        <taxon>Metazoa</taxon>
        <taxon>Ecdysozoa</taxon>
        <taxon>Arthropoda</taxon>
        <taxon>Chelicerata</taxon>
        <taxon>Arachnida</taxon>
        <taxon>Araneae</taxon>
        <taxon>Araneomorphae</taxon>
        <taxon>Entelegynae</taxon>
        <taxon>Araneoidea</taxon>
        <taxon>Araneidae</taxon>
        <taxon>Araneus</taxon>
    </lineage>
</organism>
<gene>
    <name evidence="2" type="ORF">AVEN_267989_1</name>
</gene>
<feature type="region of interest" description="Disordered" evidence="1">
    <location>
        <begin position="49"/>
        <end position="73"/>
    </location>
</feature>
<dbReference type="Proteomes" id="UP000499080">
    <property type="component" value="Unassembled WGS sequence"/>
</dbReference>
<feature type="compositionally biased region" description="Polar residues" evidence="1">
    <location>
        <begin position="1"/>
        <end position="13"/>
    </location>
</feature>
<name>A0A4Y2HPN0_ARAVE</name>
<evidence type="ECO:0000256" key="1">
    <source>
        <dbReference type="SAM" id="MobiDB-lite"/>
    </source>
</evidence>
<accession>A0A4Y2HPN0</accession>
<reference evidence="2 3" key="1">
    <citation type="journal article" date="2019" name="Sci. Rep.">
        <title>Orb-weaving spider Araneus ventricosus genome elucidates the spidroin gene catalogue.</title>
        <authorList>
            <person name="Kono N."/>
            <person name="Nakamura H."/>
            <person name="Ohtoshi R."/>
            <person name="Moran D.A.P."/>
            <person name="Shinohara A."/>
            <person name="Yoshida Y."/>
            <person name="Fujiwara M."/>
            <person name="Mori M."/>
            <person name="Tomita M."/>
            <person name="Arakawa K."/>
        </authorList>
    </citation>
    <scope>NUCLEOTIDE SEQUENCE [LARGE SCALE GENOMIC DNA]</scope>
</reference>
<proteinExistence type="predicted"/>
<dbReference type="EMBL" id="BGPR01002070">
    <property type="protein sequence ID" value="GBM67210.1"/>
    <property type="molecule type" value="Genomic_DNA"/>
</dbReference>
<dbReference type="AlphaFoldDB" id="A0A4Y2HPN0"/>
<comment type="caution">
    <text evidence="2">The sequence shown here is derived from an EMBL/GenBank/DDBJ whole genome shotgun (WGS) entry which is preliminary data.</text>
</comment>